<reference evidence="1 2" key="1">
    <citation type="submission" date="2023-03" db="EMBL/GenBank/DDBJ databases">
        <title>High recombination rates correlate with genetic variation in Cardiocondyla obscurior ants.</title>
        <authorList>
            <person name="Errbii M."/>
        </authorList>
    </citation>
    <scope>NUCLEOTIDE SEQUENCE [LARGE SCALE GENOMIC DNA]</scope>
    <source>
        <strain evidence="1">Alpha-2009</strain>
        <tissue evidence="1">Whole body</tissue>
    </source>
</reference>
<evidence type="ECO:0000313" key="1">
    <source>
        <dbReference type="EMBL" id="KAL0113361.1"/>
    </source>
</evidence>
<dbReference type="AlphaFoldDB" id="A0AAW2FBQ5"/>
<gene>
    <name evidence="1" type="ORF">PUN28_012495</name>
</gene>
<organism evidence="1 2">
    <name type="scientific">Cardiocondyla obscurior</name>
    <dbReference type="NCBI Taxonomy" id="286306"/>
    <lineage>
        <taxon>Eukaryota</taxon>
        <taxon>Metazoa</taxon>
        <taxon>Ecdysozoa</taxon>
        <taxon>Arthropoda</taxon>
        <taxon>Hexapoda</taxon>
        <taxon>Insecta</taxon>
        <taxon>Pterygota</taxon>
        <taxon>Neoptera</taxon>
        <taxon>Endopterygota</taxon>
        <taxon>Hymenoptera</taxon>
        <taxon>Apocrita</taxon>
        <taxon>Aculeata</taxon>
        <taxon>Formicoidea</taxon>
        <taxon>Formicidae</taxon>
        <taxon>Myrmicinae</taxon>
        <taxon>Cardiocondyla</taxon>
    </lineage>
</organism>
<proteinExistence type="predicted"/>
<protein>
    <submittedName>
        <fullName evidence="1">Uncharacterized protein</fullName>
    </submittedName>
</protein>
<accession>A0AAW2FBQ5</accession>
<evidence type="ECO:0000313" key="2">
    <source>
        <dbReference type="Proteomes" id="UP001430953"/>
    </source>
</evidence>
<dbReference type="EMBL" id="JADYXP020000012">
    <property type="protein sequence ID" value="KAL0113361.1"/>
    <property type="molecule type" value="Genomic_DNA"/>
</dbReference>
<sequence>MRREYYLREIIECVHRFDRLSIHVVLFYRARKPILSIHKARELVSLESFSPLSLFLLFHRKCLRMKTGKRYSGLAVEEDITFFVLSRPTPRSSLTARAPPSDSTPPILALSEKFYSGYYASASRDVAGFRTLPRSSDRPRCLRVFPSVPPTIPLFAPR</sequence>
<comment type="caution">
    <text evidence="1">The sequence shown here is derived from an EMBL/GenBank/DDBJ whole genome shotgun (WGS) entry which is preliminary data.</text>
</comment>
<name>A0AAW2FBQ5_9HYME</name>
<dbReference type="Proteomes" id="UP001430953">
    <property type="component" value="Unassembled WGS sequence"/>
</dbReference>
<keyword evidence="2" id="KW-1185">Reference proteome</keyword>